<name>C9ZUE9_TRYB9</name>
<protein>
    <submittedName>
        <fullName evidence="1">Uncharacterized protein</fullName>
    </submittedName>
</protein>
<proteinExistence type="predicted"/>
<organism evidence="1 2">
    <name type="scientific">Trypanosoma brucei gambiense (strain MHOM/CI/86/DAL972)</name>
    <dbReference type="NCBI Taxonomy" id="679716"/>
    <lineage>
        <taxon>Eukaryota</taxon>
        <taxon>Discoba</taxon>
        <taxon>Euglenozoa</taxon>
        <taxon>Kinetoplastea</taxon>
        <taxon>Metakinetoplastina</taxon>
        <taxon>Trypanosomatida</taxon>
        <taxon>Trypanosomatidae</taxon>
        <taxon>Trypanosoma</taxon>
    </lineage>
</organism>
<dbReference type="RefSeq" id="XP_011775314.1">
    <property type="nucleotide sequence ID" value="XM_011777012.1"/>
</dbReference>
<dbReference type="AlphaFoldDB" id="C9ZUE9"/>
<sequence length="106" mass="12157">MCITKINPAYIETGTVNTPMETGREMDAQRLVSCVSFRIRNGDNVGEVVAHRVAKRLVKQYASYEGSTCYPGYDVPRLVDVYLFVTVHDWTRGRGFGGWIRRYYNL</sequence>
<reference evidence="2" key="1">
    <citation type="journal article" date="2010" name="PLoS Negl. Trop. Dis.">
        <title>The genome sequence of Trypanosoma brucei gambiense, causative agent of chronic human african trypanosomiasis.</title>
        <authorList>
            <person name="Jackson A.P."/>
            <person name="Sanders M."/>
            <person name="Berry A."/>
            <person name="McQuillan J."/>
            <person name="Aslett M.A."/>
            <person name="Quail M.A."/>
            <person name="Chukualim B."/>
            <person name="Capewell P."/>
            <person name="MacLeod A."/>
            <person name="Melville S.E."/>
            <person name="Gibson W."/>
            <person name="Barry J.D."/>
            <person name="Berriman M."/>
            <person name="Hertz-Fowler C."/>
        </authorList>
    </citation>
    <scope>NUCLEOTIDE SEQUENCE [LARGE SCALE GENOMIC DNA]</scope>
    <source>
        <strain evidence="2">MHOM/CI/86/DAL972</strain>
    </source>
</reference>
<accession>C9ZUE9</accession>
<gene>
    <name evidence="1" type="ORF">TbgDal_VII8780</name>
</gene>
<evidence type="ECO:0000313" key="1">
    <source>
        <dbReference type="EMBL" id="CBH13036.1"/>
    </source>
</evidence>
<dbReference type="KEGG" id="tbg:TbgDal_VII8780"/>
<evidence type="ECO:0000313" key="2">
    <source>
        <dbReference type="Proteomes" id="UP000002316"/>
    </source>
</evidence>
<dbReference type="EMBL" id="FN554970">
    <property type="protein sequence ID" value="CBH13036.1"/>
    <property type="molecule type" value="Genomic_DNA"/>
</dbReference>
<dbReference type="GeneID" id="23863227"/>
<dbReference type="Proteomes" id="UP000002316">
    <property type="component" value="Chromosome 7"/>
</dbReference>